<keyword evidence="5 9" id="KW-0812">Transmembrane</keyword>
<feature type="transmembrane region" description="Helical" evidence="9">
    <location>
        <begin position="131"/>
        <end position="151"/>
    </location>
</feature>
<organism evidence="13 14">
    <name type="scientific">Staphylococcus pettenkoferi</name>
    <dbReference type="NCBI Taxonomy" id="170573"/>
    <lineage>
        <taxon>Bacteria</taxon>
        <taxon>Bacillati</taxon>
        <taxon>Bacillota</taxon>
        <taxon>Bacilli</taxon>
        <taxon>Bacillales</taxon>
        <taxon>Staphylococcaceae</taxon>
        <taxon>Staphylococcus</taxon>
    </lineage>
</organism>
<reference evidence="11" key="2">
    <citation type="journal article" date="2022" name="Int. J. Mol. Sci.">
        <title>Phenotypic and Genotypic Virulence Characterisation of Staphylococcus pettenkoferi Strains Isolated from Human Bloodstream and Diabetic Foot Infections.</title>
        <authorList>
            <person name="Magnan C."/>
            <person name="Ahmad-Mansour N."/>
            <person name="Pouget C."/>
            <person name="Morsli M."/>
            <person name="Huc-Brandt S."/>
            <person name="Pantel A."/>
            <person name="Dunyach-Remy C."/>
            <person name="Sotto A."/>
            <person name="Molle V."/>
            <person name="Lavigne J.-P."/>
        </authorList>
    </citation>
    <scope>NUCLEOTIDE SEQUENCE</scope>
    <source>
        <strain evidence="11">NSP012P</strain>
    </source>
</reference>
<dbReference type="KEGG" id="spet:CEP67_11755"/>
<name>A0A1Z3U4M6_9STAP</name>
<dbReference type="AlphaFoldDB" id="A0A1Z3U4M6"/>
<reference evidence="13 14" key="1">
    <citation type="submission" date="2017-09" db="EMBL/GenBank/DDBJ databases">
        <title>Bacterial strain isolated from the female urinary microbiota.</title>
        <authorList>
            <person name="Thomas-White K."/>
            <person name="Kumar N."/>
            <person name="Forster S."/>
            <person name="Putonti C."/>
            <person name="Lawley T."/>
            <person name="Wolfe A.J."/>
        </authorList>
    </citation>
    <scope>NUCLEOTIDE SEQUENCE [LARGE SCALE GENOMIC DNA]</scope>
    <source>
        <strain evidence="13 14">UMB0834</strain>
    </source>
</reference>
<dbReference type="EMBL" id="PNGG01000001">
    <property type="protein sequence ID" value="PMC20357.1"/>
    <property type="molecule type" value="Genomic_DNA"/>
</dbReference>
<comment type="caution">
    <text evidence="13">The sequence shown here is derived from an EMBL/GenBank/DDBJ whole genome shotgun (WGS) entry which is preliminary data.</text>
</comment>
<dbReference type="InterPro" id="IPR035906">
    <property type="entry name" value="MetI-like_sf"/>
</dbReference>
<dbReference type="Proteomes" id="UP000235748">
    <property type="component" value="Unassembled WGS sequence"/>
</dbReference>
<evidence type="ECO:0000313" key="15">
    <source>
        <dbReference type="Proteomes" id="UP001072952"/>
    </source>
</evidence>
<evidence type="ECO:0000256" key="1">
    <source>
        <dbReference type="ARBA" id="ARBA00004651"/>
    </source>
</evidence>
<evidence type="ECO:0000313" key="11">
    <source>
        <dbReference type="EMBL" id="MCY1583562.1"/>
    </source>
</evidence>
<dbReference type="Proteomes" id="UP001081438">
    <property type="component" value="Unassembled WGS sequence"/>
</dbReference>
<gene>
    <name evidence="13" type="ORF">CJ235_01410</name>
    <name evidence="12" type="ORF">NW112_00195</name>
    <name evidence="11" type="ORF">NW133_08470</name>
</gene>
<dbReference type="NCBIfam" id="NF045471">
    <property type="entry name" value="Opp3B"/>
    <property type="match status" value="1"/>
</dbReference>
<feature type="transmembrane region" description="Helical" evidence="9">
    <location>
        <begin position="99"/>
        <end position="119"/>
    </location>
</feature>
<dbReference type="CDD" id="cd06261">
    <property type="entry name" value="TM_PBP2"/>
    <property type="match status" value="1"/>
</dbReference>
<evidence type="ECO:0000256" key="6">
    <source>
        <dbReference type="ARBA" id="ARBA00022989"/>
    </source>
</evidence>
<dbReference type="GeneID" id="98297178"/>
<dbReference type="PROSITE" id="PS50928">
    <property type="entry name" value="ABC_TM1"/>
    <property type="match status" value="1"/>
</dbReference>
<dbReference type="InterPro" id="IPR000515">
    <property type="entry name" value="MetI-like"/>
</dbReference>
<evidence type="ECO:0000256" key="4">
    <source>
        <dbReference type="ARBA" id="ARBA00022596"/>
    </source>
</evidence>
<evidence type="ECO:0000256" key="8">
    <source>
        <dbReference type="ARBA" id="ARBA00023136"/>
    </source>
</evidence>
<reference evidence="12" key="3">
    <citation type="journal article" date="2022" name="Int. J. Mol. Sci.">
        <title>Phenotypic and genotypic virulence characterisation of Staphylococcus pettenkoferi strains isolated from human bloodstream and diabetic foot infections.</title>
        <authorList>
            <person name="Magnan C."/>
        </authorList>
    </citation>
    <scope>NUCLEOTIDE SEQUENCE</scope>
    <source>
        <strain evidence="12">NSP020P</strain>
    </source>
</reference>
<keyword evidence="3" id="KW-1003">Cell membrane</keyword>
<dbReference type="GO" id="GO:0005886">
    <property type="term" value="C:plasma membrane"/>
    <property type="evidence" value="ECO:0007669"/>
    <property type="project" value="UniProtKB-SubCell"/>
</dbReference>
<dbReference type="GO" id="GO:0055085">
    <property type="term" value="P:transmembrane transport"/>
    <property type="evidence" value="ECO:0007669"/>
    <property type="project" value="InterPro"/>
</dbReference>
<evidence type="ECO:0000313" key="12">
    <source>
        <dbReference type="EMBL" id="MCY1593657.1"/>
    </source>
</evidence>
<feature type="transmembrane region" description="Helical" evidence="9">
    <location>
        <begin position="225"/>
        <end position="251"/>
    </location>
</feature>
<reference evidence="11" key="4">
    <citation type="submission" date="2022-08" db="EMBL/GenBank/DDBJ databases">
        <authorList>
            <person name="Magnan C."/>
        </authorList>
    </citation>
    <scope>NUCLEOTIDE SEQUENCE</scope>
    <source>
        <strain evidence="11">NSP012P</strain>
    </source>
</reference>
<accession>A0A1Z3U4M6</accession>
<dbReference type="PANTHER" id="PTHR43163">
    <property type="entry name" value="DIPEPTIDE TRANSPORT SYSTEM PERMEASE PROTEIN DPPB-RELATED"/>
    <property type="match status" value="1"/>
</dbReference>
<protein>
    <submittedName>
        <fullName evidence="13">ABC transporter permease</fullName>
    </submittedName>
</protein>
<dbReference type="PANTHER" id="PTHR43163:SF6">
    <property type="entry name" value="DIPEPTIDE TRANSPORT SYSTEM PERMEASE PROTEIN DPPB-RELATED"/>
    <property type="match status" value="1"/>
</dbReference>
<keyword evidence="4" id="KW-0533">Nickel</keyword>
<comment type="similarity">
    <text evidence="9">Belongs to the binding-protein-dependent transport system permease family.</text>
</comment>
<evidence type="ECO:0000256" key="9">
    <source>
        <dbReference type="RuleBase" id="RU363032"/>
    </source>
</evidence>
<dbReference type="EMBL" id="JANSLD010000031">
    <property type="protein sequence ID" value="MCY1583562.1"/>
    <property type="molecule type" value="Genomic_DNA"/>
</dbReference>
<evidence type="ECO:0000313" key="13">
    <source>
        <dbReference type="EMBL" id="PMC20357.1"/>
    </source>
</evidence>
<keyword evidence="2 9" id="KW-0813">Transport</keyword>
<dbReference type="InterPro" id="IPR045621">
    <property type="entry name" value="BPD_transp_1_N"/>
</dbReference>
<feature type="transmembrane region" description="Helical" evidence="9">
    <location>
        <begin position="9"/>
        <end position="27"/>
    </location>
</feature>
<comment type="subcellular location">
    <subcellularLocation>
        <location evidence="1 9">Cell membrane</location>
        <topology evidence="1 9">Multi-pass membrane protein</topology>
    </subcellularLocation>
</comment>
<evidence type="ECO:0000256" key="3">
    <source>
        <dbReference type="ARBA" id="ARBA00022475"/>
    </source>
</evidence>
<dbReference type="Proteomes" id="UP001072952">
    <property type="component" value="Unassembled WGS sequence"/>
</dbReference>
<dbReference type="RefSeq" id="WP_049406664.1">
    <property type="nucleotide sequence ID" value="NZ_CP022096.2"/>
</dbReference>
<keyword evidence="6 9" id="KW-1133">Transmembrane helix</keyword>
<dbReference type="Pfam" id="PF00528">
    <property type="entry name" value="BPD_transp_1"/>
    <property type="match status" value="1"/>
</dbReference>
<dbReference type="GO" id="GO:0015675">
    <property type="term" value="P:nickel cation transport"/>
    <property type="evidence" value="ECO:0007669"/>
    <property type="project" value="UniProtKB-KW"/>
</dbReference>
<evidence type="ECO:0000256" key="5">
    <source>
        <dbReference type="ARBA" id="ARBA00022692"/>
    </source>
</evidence>
<evidence type="ECO:0000256" key="7">
    <source>
        <dbReference type="ARBA" id="ARBA00023112"/>
    </source>
</evidence>
<dbReference type="Pfam" id="PF19300">
    <property type="entry name" value="BPD_transp_1_N"/>
    <property type="match status" value="1"/>
</dbReference>
<dbReference type="Gene3D" id="1.10.3720.10">
    <property type="entry name" value="MetI-like"/>
    <property type="match status" value="1"/>
</dbReference>
<proteinExistence type="inferred from homology"/>
<dbReference type="EMBL" id="JANSKX010000001">
    <property type="protein sequence ID" value="MCY1593657.1"/>
    <property type="molecule type" value="Genomic_DNA"/>
</dbReference>
<evidence type="ECO:0000256" key="2">
    <source>
        <dbReference type="ARBA" id="ARBA00022448"/>
    </source>
</evidence>
<keyword evidence="7" id="KW-0921">Nickel transport</keyword>
<sequence length="309" mass="34091">MLRYVLKRFGYMILSLFIIITITFFLMKLMPGSPFNDAKLSAAQKHILNEKYGLNDPVAVQYLHYIKNVVMGDFGYSFQYHNQPVWELIKPRLIPSMEMGLSAMVIGVILGLILGVAAATKQNTWVDYTATVISVIAVSVPSFVLAVLLQYVFSVRLQWFPVAGWEGFSTAVLPSLALSASVIATVARYIRAEMIEVLSADYILLARAKGNSTMRVLFGHALRNALIPVITIIVPMLAGILTGTLTIEQIFGVPGLGDQFVRSITTNDFSVIMATTLLFSTLFIVSIFVVDILYGIIDPRIRVEGGNKS</sequence>
<feature type="transmembrane region" description="Helical" evidence="9">
    <location>
        <begin position="271"/>
        <end position="294"/>
    </location>
</feature>
<keyword evidence="15" id="KW-1185">Reference proteome</keyword>
<keyword evidence="8 9" id="KW-0472">Membrane</keyword>
<keyword evidence="7" id="KW-0406">Ion transport</keyword>
<feature type="domain" description="ABC transmembrane type-1" evidence="10">
    <location>
        <begin position="93"/>
        <end position="294"/>
    </location>
</feature>
<evidence type="ECO:0000313" key="14">
    <source>
        <dbReference type="Proteomes" id="UP000235748"/>
    </source>
</evidence>
<dbReference type="SUPFAM" id="SSF161098">
    <property type="entry name" value="MetI-like"/>
    <property type="match status" value="1"/>
</dbReference>
<feature type="transmembrane region" description="Helical" evidence="9">
    <location>
        <begin position="171"/>
        <end position="190"/>
    </location>
</feature>
<dbReference type="STRING" id="170573.GCA_001076995_01838"/>
<evidence type="ECO:0000259" key="10">
    <source>
        <dbReference type="PROSITE" id="PS50928"/>
    </source>
</evidence>